<dbReference type="InterPro" id="IPR040219">
    <property type="entry name" value="KIAA1143-like"/>
</dbReference>
<accession>A0A7J5XV01</accession>
<comment type="caution">
    <text evidence="3">The sequence shown here is derived from an EMBL/GenBank/DDBJ whole genome shotgun (WGS) entry which is preliminary data.</text>
</comment>
<dbReference type="PANTHER" id="PTHR31195:SF2">
    <property type="entry name" value="GEO02494P1"/>
    <property type="match status" value="1"/>
</dbReference>
<evidence type="ECO:0000259" key="2">
    <source>
        <dbReference type="Pfam" id="PF15377"/>
    </source>
</evidence>
<evidence type="ECO:0000313" key="4">
    <source>
        <dbReference type="Proteomes" id="UP000518266"/>
    </source>
</evidence>
<dbReference type="OrthoDB" id="10043580at2759"/>
<evidence type="ECO:0000256" key="1">
    <source>
        <dbReference type="SAM" id="MobiDB-lite"/>
    </source>
</evidence>
<dbReference type="EMBL" id="JAAKFY010000021">
    <property type="protein sequence ID" value="KAF3840299.1"/>
    <property type="molecule type" value="Genomic_DNA"/>
</dbReference>
<dbReference type="PANTHER" id="PTHR31195">
    <property type="entry name" value="GEO02494P1"/>
    <property type="match status" value="1"/>
</dbReference>
<dbReference type="Proteomes" id="UP000518266">
    <property type="component" value="Unassembled WGS sequence"/>
</dbReference>
<proteinExistence type="predicted"/>
<dbReference type="AlphaFoldDB" id="A0A7J5XV01"/>
<sequence>MQNICVFRSYNSFAMNKSKASGVTWVKPAEPSFLKKFKKDVGYKEGPSVETKLQTMPVLDDDSGSGGSEGGDLSAEDVKKIKDELRPAGEKDDAAPPDGKILFKKPAKRSSSDKFQGIKASSSKKKKSDEEEEEEGEEVKKEVKSGKKVKNNSLLSFGGDEEEEEN</sequence>
<feature type="region of interest" description="Disordered" evidence="1">
    <location>
        <begin position="45"/>
        <end position="166"/>
    </location>
</feature>
<organism evidence="3 4">
    <name type="scientific">Dissostichus mawsoni</name>
    <name type="common">Antarctic cod</name>
    <dbReference type="NCBI Taxonomy" id="36200"/>
    <lineage>
        <taxon>Eukaryota</taxon>
        <taxon>Metazoa</taxon>
        <taxon>Chordata</taxon>
        <taxon>Craniata</taxon>
        <taxon>Vertebrata</taxon>
        <taxon>Euteleostomi</taxon>
        <taxon>Actinopterygii</taxon>
        <taxon>Neopterygii</taxon>
        <taxon>Teleostei</taxon>
        <taxon>Neoteleostei</taxon>
        <taxon>Acanthomorphata</taxon>
        <taxon>Eupercaria</taxon>
        <taxon>Perciformes</taxon>
        <taxon>Notothenioidei</taxon>
        <taxon>Nototheniidae</taxon>
        <taxon>Dissostichus</taxon>
    </lineage>
</organism>
<reference evidence="3 4" key="1">
    <citation type="submission" date="2020-03" db="EMBL/GenBank/DDBJ databases">
        <title>Dissostichus mawsoni Genome sequencing and assembly.</title>
        <authorList>
            <person name="Park H."/>
        </authorList>
    </citation>
    <scope>NUCLEOTIDE SEQUENCE [LARGE SCALE GENOMIC DNA]</scope>
    <source>
        <strain evidence="3">DM0001</strain>
        <tissue evidence="3">Muscle</tissue>
    </source>
</reference>
<evidence type="ECO:0000313" key="3">
    <source>
        <dbReference type="EMBL" id="KAF3840299.1"/>
    </source>
</evidence>
<feature type="compositionally biased region" description="Basic and acidic residues" evidence="1">
    <location>
        <begin position="76"/>
        <end position="94"/>
    </location>
</feature>
<keyword evidence="4" id="KW-1185">Reference proteome</keyword>
<dbReference type="Pfam" id="PF15377">
    <property type="entry name" value="DUF4604"/>
    <property type="match status" value="1"/>
</dbReference>
<dbReference type="InterPro" id="IPR027911">
    <property type="entry name" value="DUF4604"/>
</dbReference>
<protein>
    <recommendedName>
        <fullName evidence="2">DUF4604 domain-containing protein</fullName>
    </recommendedName>
</protein>
<feature type="domain" description="DUF4604" evidence="2">
    <location>
        <begin position="22"/>
        <end position="161"/>
    </location>
</feature>
<name>A0A7J5XV01_DISMA</name>
<gene>
    <name evidence="3" type="ORF">F7725_019016</name>
</gene>